<keyword evidence="2" id="KW-1185">Reference proteome</keyword>
<sequence length="100" mass="11320">MPITELDSGPFEIRLRDDASDARVGYTWVEHAEGSSTSYYVLLDKVPLPLPYGPTVIFEPVAMSGVDNSKAFLEWVHKNGELGPDIHRAKIQENYEPWEE</sequence>
<proteinExistence type="predicted"/>
<reference evidence="1 2" key="1">
    <citation type="submission" date="2019-06" db="EMBL/GenBank/DDBJ databases">
        <title>Persicimonas caeni gen. nov., sp. nov., a predatory bacterium isolated from solar saltern.</title>
        <authorList>
            <person name="Wang S."/>
        </authorList>
    </citation>
    <scope>NUCLEOTIDE SEQUENCE [LARGE SCALE GENOMIC DNA]</scope>
    <source>
        <strain evidence="1 2">YN101</strain>
    </source>
</reference>
<dbReference type="AlphaFoldDB" id="A0A4Y6PX66"/>
<accession>A0A4Y6PX66</accession>
<dbReference type="OrthoDB" id="5515280at2"/>
<dbReference type="EMBL" id="CP041186">
    <property type="protein sequence ID" value="QDG52924.1"/>
    <property type="molecule type" value="Genomic_DNA"/>
</dbReference>
<gene>
    <name evidence="1" type="ORF">FIV42_19910</name>
</gene>
<evidence type="ECO:0000313" key="2">
    <source>
        <dbReference type="Proteomes" id="UP000315995"/>
    </source>
</evidence>
<dbReference type="RefSeq" id="WP_141199385.1">
    <property type="nucleotide sequence ID" value="NZ_CP041186.1"/>
</dbReference>
<dbReference type="Proteomes" id="UP000315995">
    <property type="component" value="Chromosome"/>
</dbReference>
<evidence type="ECO:0000313" key="1">
    <source>
        <dbReference type="EMBL" id="QDG52924.1"/>
    </source>
</evidence>
<protein>
    <submittedName>
        <fullName evidence="1">Uncharacterized protein</fullName>
    </submittedName>
</protein>
<organism evidence="1 2">
    <name type="scientific">Persicimonas caeni</name>
    <dbReference type="NCBI Taxonomy" id="2292766"/>
    <lineage>
        <taxon>Bacteria</taxon>
        <taxon>Deltaproteobacteria</taxon>
        <taxon>Bradymonadales</taxon>
        <taxon>Bradymonadaceae</taxon>
        <taxon>Persicimonas</taxon>
    </lineage>
</organism>
<accession>A0A5B8YD72</accession>
<name>A0A4Y6PX66_PERCE</name>